<evidence type="ECO:0000256" key="3">
    <source>
        <dbReference type="ARBA" id="ARBA00022679"/>
    </source>
</evidence>
<dbReference type="GO" id="GO:0006629">
    <property type="term" value="P:lipid metabolic process"/>
    <property type="evidence" value="ECO:0007669"/>
    <property type="project" value="InterPro"/>
</dbReference>
<keyword evidence="5 8" id="KW-1133">Transmembrane helix</keyword>
<keyword evidence="3" id="KW-0808">Transferase</keyword>
<feature type="transmembrane region" description="Helical" evidence="8">
    <location>
        <begin position="179"/>
        <end position="198"/>
    </location>
</feature>
<dbReference type="PANTHER" id="PTHR31595">
    <property type="entry name" value="LONG-CHAIN-ALCOHOL O-FATTY-ACYLTRANSFERASE 3-RELATED"/>
    <property type="match status" value="1"/>
</dbReference>
<dbReference type="InterPro" id="IPR044851">
    <property type="entry name" value="Wax_synthase"/>
</dbReference>
<feature type="transmembrane region" description="Helical" evidence="8">
    <location>
        <begin position="378"/>
        <end position="397"/>
    </location>
</feature>
<keyword evidence="6 8" id="KW-0472">Membrane</keyword>
<protein>
    <recommendedName>
        <fullName evidence="9">Wax synthase domain-containing protein</fullName>
    </recommendedName>
</protein>
<comment type="similarity">
    <text evidence="2">Belongs to the wax synthase family.</text>
</comment>
<feature type="transmembrane region" description="Helical" evidence="8">
    <location>
        <begin position="301"/>
        <end position="323"/>
    </location>
</feature>
<feature type="domain" description="Wax synthase" evidence="9">
    <location>
        <begin position="220"/>
        <end position="307"/>
    </location>
</feature>
<feature type="transmembrane region" description="Helical" evidence="8">
    <location>
        <begin position="423"/>
        <end position="443"/>
    </location>
</feature>
<evidence type="ECO:0000256" key="4">
    <source>
        <dbReference type="ARBA" id="ARBA00022692"/>
    </source>
</evidence>
<dbReference type="AlphaFoldDB" id="A0A318ZL66"/>
<keyword evidence="4 8" id="KW-0812">Transmembrane</keyword>
<dbReference type="RefSeq" id="XP_025434311.1">
    <property type="nucleotide sequence ID" value="XM_025576242.1"/>
</dbReference>
<evidence type="ECO:0000256" key="6">
    <source>
        <dbReference type="ARBA" id="ARBA00023136"/>
    </source>
</evidence>
<evidence type="ECO:0000313" key="10">
    <source>
        <dbReference type="EMBL" id="PYH48329.1"/>
    </source>
</evidence>
<dbReference type="EMBL" id="KZ821221">
    <property type="protein sequence ID" value="PYH48329.1"/>
    <property type="molecule type" value="Genomic_DNA"/>
</dbReference>
<evidence type="ECO:0000256" key="1">
    <source>
        <dbReference type="ARBA" id="ARBA00004141"/>
    </source>
</evidence>
<proteinExistence type="inferred from homology"/>
<organism evidence="10 11">
    <name type="scientific">Aspergillus saccharolyticus JOP 1030-1</name>
    <dbReference type="NCBI Taxonomy" id="1450539"/>
    <lineage>
        <taxon>Eukaryota</taxon>
        <taxon>Fungi</taxon>
        <taxon>Dikarya</taxon>
        <taxon>Ascomycota</taxon>
        <taxon>Pezizomycotina</taxon>
        <taxon>Eurotiomycetes</taxon>
        <taxon>Eurotiomycetidae</taxon>
        <taxon>Eurotiales</taxon>
        <taxon>Aspergillaceae</taxon>
        <taxon>Aspergillus</taxon>
        <taxon>Aspergillus subgen. Circumdati</taxon>
    </lineage>
</organism>
<dbReference type="PANTHER" id="PTHR31595:SF27">
    <property type="entry name" value="WAX SYNTHASE DOMAIN-CONTAINING PROTEIN-RELATED"/>
    <property type="match status" value="1"/>
</dbReference>
<evidence type="ECO:0000256" key="8">
    <source>
        <dbReference type="SAM" id="Phobius"/>
    </source>
</evidence>
<evidence type="ECO:0000313" key="11">
    <source>
        <dbReference type="Proteomes" id="UP000248349"/>
    </source>
</evidence>
<evidence type="ECO:0000259" key="9">
    <source>
        <dbReference type="Pfam" id="PF13813"/>
    </source>
</evidence>
<feature type="transmembrane region" description="Helical" evidence="8">
    <location>
        <begin position="32"/>
        <end position="49"/>
    </location>
</feature>
<feature type="transmembrane region" description="Helical" evidence="8">
    <location>
        <begin position="244"/>
        <end position="263"/>
    </location>
</feature>
<evidence type="ECO:0000256" key="5">
    <source>
        <dbReference type="ARBA" id="ARBA00022989"/>
    </source>
</evidence>
<dbReference type="OrthoDB" id="1077582at2759"/>
<sequence>MAVSPDLSFLLVIGLQNLVMLTLLSRTPRNSFLRWICLPSILYFAYLEILLTRLTSTSFDVKIRTGGHAFTFLIQFIDLLFITNVDLTTTIQPNRLQTAWRYLLTIRGIGTPWQLKQLPAYPRVLRTNPPPSRTQYAVRHLAIVVWQVLFLRLLAHPSLHPSQPFYDDGQEFSYRLTQWPSRLVSTYILGVIPSYLFLDILYRCGAMVAVGTGLQTMADWPPLFGNLADAWTLRGFWGKFWHQYLRWPFTTLSTFLTGQVLGLRRHSLLERYLNTFLIFFLSMASHTVCEIVAGVEGGHRGNFLFFAAQVPAIMFEDAVRYVWGWWVMRRQQYVVAGQSLQWRMRTQKEEEEREEGKGVTAAAAAAAPSPPPRLWQRMLGASWVITWIAFSWTWYYFPIIRSMIKQEDRMVAPPPGAATDWDWRTSGLLGLVVGGAVLLRVVFRAEL</sequence>
<feature type="transmembrane region" description="Helical" evidence="8">
    <location>
        <begin position="69"/>
        <end position="87"/>
    </location>
</feature>
<gene>
    <name evidence="10" type="ORF">BP01DRAFT_362844</name>
</gene>
<keyword evidence="11" id="KW-1185">Reference proteome</keyword>
<dbReference type="GO" id="GO:0016020">
    <property type="term" value="C:membrane"/>
    <property type="evidence" value="ECO:0007669"/>
    <property type="project" value="UniProtKB-SubCell"/>
</dbReference>
<dbReference type="GeneID" id="37077470"/>
<evidence type="ECO:0000256" key="2">
    <source>
        <dbReference type="ARBA" id="ARBA00007282"/>
    </source>
</evidence>
<dbReference type="Pfam" id="PF13813">
    <property type="entry name" value="MBOAT_2"/>
    <property type="match status" value="1"/>
</dbReference>
<dbReference type="Proteomes" id="UP000248349">
    <property type="component" value="Unassembled WGS sequence"/>
</dbReference>
<evidence type="ECO:0000256" key="7">
    <source>
        <dbReference type="SAM" id="MobiDB-lite"/>
    </source>
</evidence>
<feature type="region of interest" description="Disordered" evidence="7">
    <location>
        <begin position="346"/>
        <end position="370"/>
    </location>
</feature>
<name>A0A318ZL66_9EURO</name>
<dbReference type="InterPro" id="IPR032805">
    <property type="entry name" value="Wax_synthase_dom"/>
</dbReference>
<feature type="compositionally biased region" description="Basic and acidic residues" evidence="7">
    <location>
        <begin position="346"/>
        <end position="357"/>
    </location>
</feature>
<accession>A0A318ZL66</accession>
<feature type="transmembrane region" description="Helical" evidence="8">
    <location>
        <begin position="275"/>
        <end position="295"/>
    </location>
</feature>
<reference evidence="10 11" key="1">
    <citation type="submission" date="2016-12" db="EMBL/GenBank/DDBJ databases">
        <title>The genomes of Aspergillus section Nigri reveals drivers in fungal speciation.</title>
        <authorList>
            <consortium name="DOE Joint Genome Institute"/>
            <person name="Vesth T.C."/>
            <person name="Nybo J."/>
            <person name="Theobald S."/>
            <person name="Brandl J."/>
            <person name="Frisvad J.C."/>
            <person name="Nielsen K.F."/>
            <person name="Lyhne E.K."/>
            <person name="Kogle M.E."/>
            <person name="Kuo A."/>
            <person name="Riley R."/>
            <person name="Clum A."/>
            <person name="Nolan M."/>
            <person name="Lipzen A."/>
            <person name="Salamov A."/>
            <person name="Henrissat B."/>
            <person name="Wiebenga A."/>
            <person name="De Vries R.P."/>
            <person name="Grigoriev I.V."/>
            <person name="Mortensen U.H."/>
            <person name="Andersen M.R."/>
            <person name="Baker S.E."/>
        </authorList>
    </citation>
    <scope>NUCLEOTIDE SEQUENCE [LARGE SCALE GENOMIC DNA]</scope>
    <source>
        <strain evidence="10 11">JOP 1030-1</strain>
    </source>
</reference>
<dbReference type="GO" id="GO:0008374">
    <property type="term" value="F:O-acyltransferase activity"/>
    <property type="evidence" value="ECO:0007669"/>
    <property type="project" value="InterPro"/>
</dbReference>
<feature type="transmembrane region" description="Helical" evidence="8">
    <location>
        <begin position="6"/>
        <end position="25"/>
    </location>
</feature>
<comment type="subcellular location">
    <subcellularLocation>
        <location evidence="1">Membrane</location>
        <topology evidence="1">Multi-pass membrane protein</topology>
    </subcellularLocation>
</comment>